<dbReference type="EMBL" id="QGKW02001940">
    <property type="protein sequence ID" value="KAF2557358.1"/>
    <property type="molecule type" value="Genomic_DNA"/>
</dbReference>
<comment type="caution">
    <text evidence="1">The sequence shown here is derived from an EMBL/GenBank/DDBJ whole genome shotgun (WGS) entry which is preliminary data.</text>
</comment>
<accession>A0A8S9GS37</accession>
<dbReference type="Proteomes" id="UP000712281">
    <property type="component" value="Unassembled WGS sequence"/>
</dbReference>
<dbReference type="EMBL" id="QGKY02001925">
    <property type="protein sequence ID" value="KAF2548623.1"/>
    <property type="molecule type" value="Genomic_DNA"/>
</dbReference>
<gene>
    <name evidence="2" type="ORF">F2Q68_00017570</name>
    <name evidence="1" type="ORF">F2Q70_00023295</name>
</gene>
<proteinExistence type="predicted"/>
<organism evidence="1">
    <name type="scientific">Brassica cretica</name>
    <name type="common">Mustard</name>
    <dbReference type="NCBI Taxonomy" id="69181"/>
    <lineage>
        <taxon>Eukaryota</taxon>
        <taxon>Viridiplantae</taxon>
        <taxon>Streptophyta</taxon>
        <taxon>Embryophyta</taxon>
        <taxon>Tracheophyta</taxon>
        <taxon>Spermatophyta</taxon>
        <taxon>Magnoliopsida</taxon>
        <taxon>eudicotyledons</taxon>
        <taxon>Gunneridae</taxon>
        <taxon>Pentapetalae</taxon>
        <taxon>rosids</taxon>
        <taxon>malvids</taxon>
        <taxon>Brassicales</taxon>
        <taxon>Brassicaceae</taxon>
        <taxon>Brassiceae</taxon>
        <taxon>Brassica</taxon>
    </lineage>
</organism>
<name>A0A8S9GS37_BRACR</name>
<protein>
    <submittedName>
        <fullName evidence="1">Uncharacterized protein</fullName>
    </submittedName>
</protein>
<reference evidence="1" key="1">
    <citation type="submission" date="2019-12" db="EMBL/GenBank/DDBJ databases">
        <title>Genome sequencing and annotation of Brassica cretica.</title>
        <authorList>
            <person name="Studholme D.J."/>
            <person name="Sarris P.F."/>
        </authorList>
    </citation>
    <scope>NUCLEOTIDE SEQUENCE</scope>
    <source>
        <strain evidence="2">PFS-001/15</strain>
        <strain evidence="1">PFS-102/07</strain>
        <tissue evidence="1">Leaf</tissue>
    </source>
</reference>
<dbReference type="AlphaFoldDB" id="A0A8S9GS37"/>
<sequence length="71" mass="7686">MMDDEVLWCVDLLQEVSCPPLMNTTAVVQGLTSILSDGLANFKIAGDRSDLIATERLDLVVQSSALENYVG</sequence>
<evidence type="ECO:0000313" key="2">
    <source>
        <dbReference type="EMBL" id="KAF2557358.1"/>
    </source>
</evidence>
<evidence type="ECO:0000313" key="1">
    <source>
        <dbReference type="EMBL" id="KAF2548623.1"/>
    </source>
</evidence>